<name>A0A5B7EY18_PORTR</name>
<sequence length="157" mass="17245">MPLVEDGLPSSLRLNVGKAATPHTSGTADQAHWRTLSLTNFVVQASTLHFLADNKGLCQDVSATTGAKRVAINIDHQERTELPVNSCSRHKRNTSTCLLCHSSDSEKHYSSRLNLICPQLTHRGALGTRPGTSPKVPKKRCTPRITAPHHRLLEIEK</sequence>
<gene>
    <name evidence="1" type="ORF">E2C01_031608</name>
</gene>
<dbReference type="EMBL" id="VSRR010003977">
    <property type="protein sequence ID" value="MPC38106.1"/>
    <property type="molecule type" value="Genomic_DNA"/>
</dbReference>
<comment type="caution">
    <text evidence="1">The sequence shown here is derived from an EMBL/GenBank/DDBJ whole genome shotgun (WGS) entry which is preliminary data.</text>
</comment>
<protein>
    <submittedName>
        <fullName evidence="1">Uncharacterized protein</fullName>
    </submittedName>
</protein>
<evidence type="ECO:0000313" key="2">
    <source>
        <dbReference type="Proteomes" id="UP000324222"/>
    </source>
</evidence>
<keyword evidence="2" id="KW-1185">Reference proteome</keyword>
<dbReference type="Proteomes" id="UP000324222">
    <property type="component" value="Unassembled WGS sequence"/>
</dbReference>
<dbReference type="AlphaFoldDB" id="A0A5B7EY18"/>
<organism evidence="1 2">
    <name type="scientific">Portunus trituberculatus</name>
    <name type="common">Swimming crab</name>
    <name type="synonym">Neptunus trituberculatus</name>
    <dbReference type="NCBI Taxonomy" id="210409"/>
    <lineage>
        <taxon>Eukaryota</taxon>
        <taxon>Metazoa</taxon>
        <taxon>Ecdysozoa</taxon>
        <taxon>Arthropoda</taxon>
        <taxon>Crustacea</taxon>
        <taxon>Multicrustacea</taxon>
        <taxon>Malacostraca</taxon>
        <taxon>Eumalacostraca</taxon>
        <taxon>Eucarida</taxon>
        <taxon>Decapoda</taxon>
        <taxon>Pleocyemata</taxon>
        <taxon>Brachyura</taxon>
        <taxon>Eubrachyura</taxon>
        <taxon>Portunoidea</taxon>
        <taxon>Portunidae</taxon>
        <taxon>Portuninae</taxon>
        <taxon>Portunus</taxon>
    </lineage>
</organism>
<evidence type="ECO:0000313" key="1">
    <source>
        <dbReference type="EMBL" id="MPC38106.1"/>
    </source>
</evidence>
<reference evidence="1 2" key="1">
    <citation type="submission" date="2019-05" db="EMBL/GenBank/DDBJ databases">
        <title>Another draft genome of Portunus trituberculatus and its Hox gene families provides insights of decapod evolution.</title>
        <authorList>
            <person name="Jeong J.-H."/>
            <person name="Song I."/>
            <person name="Kim S."/>
            <person name="Choi T."/>
            <person name="Kim D."/>
            <person name="Ryu S."/>
            <person name="Kim W."/>
        </authorList>
    </citation>
    <scope>NUCLEOTIDE SEQUENCE [LARGE SCALE GENOMIC DNA]</scope>
    <source>
        <tissue evidence="1">Muscle</tissue>
    </source>
</reference>
<accession>A0A5B7EY18</accession>
<proteinExistence type="predicted"/>